<dbReference type="PANTHER" id="PTHR48079">
    <property type="entry name" value="PROTEIN YEEZ"/>
    <property type="match status" value="1"/>
</dbReference>
<evidence type="ECO:0000259" key="1">
    <source>
        <dbReference type="Pfam" id="PF01370"/>
    </source>
</evidence>
<evidence type="ECO:0000313" key="3">
    <source>
        <dbReference type="Proteomes" id="UP000031838"/>
    </source>
</evidence>
<dbReference type="InterPro" id="IPR051783">
    <property type="entry name" value="NAD(P)-dependent_oxidoreduct"/>
</dbReference>
<accession>A0A0B6S5W9</accession>
<protein>
    <submittedName>
        <fullName evidence="2">dTDP-glucose 4,6-dehydratase RfbB</fullName>
        <ecNumber evidence="2">4.2.1.46</ecNumber>
    </submittedName>
</protein>
<dbReference type="GO" id="GO:0005737">
    <property type="term" value="C:cytoplasm"/>
    <property type="evidence" value="ECO:0007669"/>
    <property type="project" value="TreeGrafter"/>
</dbReference>
<dbReference type="GO" id="GO:0008460">
    <property type="term" value="F:dTDP-glucose 4,6-dehydratase activity"/>
    <property type="evidence" value="ECO:0007669"/>
    <property type="project" value="UniProtKB-EC"/>
</dbReference>
<dbReference type="Gene3D" id="3.40.50.720">
    <property type="entry name" value="NAD(P)-binding Rossmann-like Domain"/>
    <property type="match status" value="1"/>
</dbReference>
<dbReference type="PANTHER" id="PTHR48079:SF6">
    <property type="entry name" value="NAD(P)-BINDING DOMAIN-CONTAINING PROTEIN-RELATED"/>
    <property type="match status" value="1"/>
</dbReference>
<reference evidence="2 3" key="2">
    <citation type="journal article" date="2016" name="Appl. Microbiol. Biotechnol.">
        <title>Mutations improving production and secretion of extracellular lipase by Burkholderia glumae PG1.</title>
        <authorList>
            <person name="Knapp A."/>
            <person name="Voget S."/>
            <person name="Gao R."/>
            <person name="Zaburannyi N."/>
            <person name="Krysciak D."/>
            <person name="Breuer M."/>
            <person name="Hauer B."/>
            <person name="Streit W.R."/>
            <person name="Muller R."/>
            <person name="Daniel R."/>
            <person name="Jaeger K.E."/>
        </authorList>
    </citation>
    <scope>NUCLEOTIDE SEQUENCE [LARGE SCALE GENOMIC DNA]</scope>
    <source>
        <strain evidence="2 3">PG1</strain>
    </source>
</reference>
<name>A0A0B6S5W9_BURPL</name>
<dbReference type="Proteomes" id="UP000031838">
    <property type="component" value="Chromosome 1"/>
</dbReference>
<reference evidence="3" key="1">
    <citation type="submission" date="2011-03" db="EMBL/GenBank/DDBJ databases">
        <authorList>
            <person name="Voget S."/>
            <person name="Streit W.R."/>
            <person name="Jaeger K.E."/>
            <person name="Daniel R."/>
        </authorList>
    </citation>
    <scope>NUCLEOTIDE SEQUENCE [LARGE SCALE GENOMIC DNA]</scope>
    <source>
        <strain evidence="3">PG1</strain>
    </source>
</reference>
<dbReference type="InterPro" id="IPR036291">
    <property type="entry name" value="NAD(P)-bd_dom_sf"/>
</dbReference>
<dbReference type="HOGENOM" id="CLU_007383_12_4_4"/>
<sequence length="245" mass="25774">MSEKLFVAGATGVIGRVLVPLLVEAGYQVYGATRHAERAALLTRLGAEPVVVDVFDAERLTSELRRIAPAAVIHQLTDLPAGLDPSQMAQAIVNNARIRGEGTRNLVQAALAAGCQRLIAQSIAWAFASLGEKPYGETQPLDLEAEGTRKISVGGVAALEQAVLHTPGLQGTALRYGRLYGPETGADTPPAAPALHVNDAARAALLVLQKKATGVFNIVDDNGEVSNEKARRELGWVPGEAHAQV</sequence>
<dbReference type="Pfam" id="PF01370">
    <property type="entry name" value="Epimerase"/>
    <property type="match status" value="1"/>
</dbReference>
<dbReference type="SUPFAM" id="SSF51735">
    <property type="entry name" value="NAD(P)-binding Rossmann-fold domains"/>
    <property type="match status" value="1"/>
</dbReference>
<dbReference type="RefSeq" id="WP_042625928.1">
    <property type="nucleotide sequence ID" value="NZ_CP002580.1"/>
</dbReference>
<evidence type="ECO:0000313" key="2">
    <source>
        <dbReference type="EMBL" id="AJK47641.1"/>
    </source>
</evidence>
<proteinExistence type="predicted"/>
<dbReference type="GO" id="GO:0004029">
    <property type="term" value="F:aldehyde dehydrogenase (NAD+) activity"/>
    <property type="evidence" value="ECO:0007669"/>
    <property type="project" value="TreeGrafter"/>
</dbReference>
<keyword evidence="3" id="KW-1185">Reference proteome</keyword>
<dbReference type="KEGG" id="bgp:BGL_1c31660"/>
<dbReference type="EC" id="4.2.1.46" evidence="2"/>
<dbReference type="AlphaFoldDB" id="A0A0B6S5W9"/>
<organism evidence="2 3">
    <name type="scientific">Burkholderia plantarii</name>
    <dbReference type="NCBI Taxonomy" id="41899"/>
    <lineage>
        <taxon>Bacteria</taxon>
        <taxon>Pseudomonadati</taxon>
        <taxon>Pseudomonadota</taxon>
        <taxon>Betaproteobacteria</taxon>
        <taxon>Burkholderiales</taxon>
        <taxon>Burkholderiaceae</taxon>
        <taxon>Burkholderia</taxon>
    </lineage>
</organism>
<keyword evidence="2" id="KW-0456">Lyase</keyword>
<dbReference type="EMBL" id="CP002580">
    <property type="protein sequence ID" value="AJK47641.1"/>
    <property type="molecule type" value="Genomic_DNA"/>
</dbReference>
<dbReference type="InterPro" id="IPR001509">
    <property type="entry name" value="Epimerase_deHydtase"/>
</dbReference>
<feature type="domain" description="NAD-dependent epimerase/dehydratase" evidence="1">
    <location>
        <begin position="6"/>
        <end position="187"/>
    </location>
</feature>
<gene>
    <name evidence="2" type="primary">rfbB2</name>
    <name evidence="2" type="ORF">BGL_1c31660</name>
</gene>